<evidence type="ECO:0000313" key="1">
    <source>
        <dbReference type="EMBL" id="KAJ3523184.1"/>
    </source>
</evidence>
<reference evidence="1" key="1">
    <citation type="submission" date="2022-07" db="EMBL/GenBank/DDBJ databases">
        <title>Genome Sequence of Phlebia brevispora.</title>
        <authorList>
            <person name="Buettner E."/>
        </authorList>
    </citation>
    <scope>NUCLEOTIDE SEQUENCE</scope>
    <source>
        <strain evidence="1">MPL23</strain>
    </source>
</reference>
<keyword evidence="2" id="KW-1185">Reference proteome</keyword>
<sequence length="218" mass="24908">MRRTGLVDPAYAYALHKNNFHPRPQGRTLDKKYLKTRQTAWNSAVDEYIELGIDKRPRSVIERGAKVGLSLGALYRVCENPECGKVEGDGHTTLRVCSKCKISVFCSTACQAKMWPQHKEECGSPHHREQLLLSQHNLFEGARPVVAAKFNELFAKMDRSRKDFPGARILRQCIAHFENNERLSPDLLDIADRFRDALLELRNETIHLSDLSHMPRAT</sequence>
<comment type="caution">
    <text evidence="1">The sequence shown here is derived from an EMBL/GenBank/DDBJ whole genome shotgun (WGS) entry which is preliminary data.</text>
</comment>
<evidence type="ECO:0000313" key="2">
    <source>
        <dbReference type="Proteomes" id="UP001148662"/>
    </source>
</evidence>
<gene>
    <name evidence="1" type="ORF">NM688_g8767</name>
</gene>
<dbReference type="EMBL" id="JANHOG010002461">
    <property type="protein sequence ID" value="KAJ3523184.1"/>
    <property type="molecule type" value="Genomic_DNA"/>
</dbReference>
<accession>A0ACC1RSK3</accession>
<proteinExistence type="predicted"/>
<dbReference type="Proteomes" id="UP001148662">
    <property type="component" value="Unassembled WGS sequence"/>
</dbReference>
<organism evidence="1 2">
    <name type="scientific">Phlebia brevispora</name>
    <dbReference type="NCBI Taxonomy" id="194682"/>
    <lineage>
        <taxon>Eukaryota</taxon>
        <taxon>Fungi</taxon>
        <taxon>Dikarya</taxon>
        <taxon>Basidiomycota</taxon>
        <taxon>Agaricomycotina</taxon>
        <taxon>Agaricomycetes</taxon>
        <taxon>Polyporales</taxon>
        <taxon>Meruliaceae</taxon>
        <taxon>Phlebia</taxon>
    </lineage>
</organism>
<protein>
    <submittedName>
        <fullName evidence="1">Uncharacterized protein</fullName>
    </submittedName>
</protein>
<name>A0ACC1RSK3_9APHY</name>